<reference evidence="2" key="1">
    <citation type="submission" date="2023-07" db="EMBL/GenBank/DDBJ databases">
        <title>Sequencing the genomes of 1000 actinobacteria strains.</title>
        <authorList>
            <person name="Klenk H.-P."/>
        </authorList>
    </citation>
    <scope>NUCLEOTIDE SEQUENCE</scope>
    <source>
        <strain evidence="2">DSM 44707</strain>
    </source>
</reference>
<comment type="caution">
    <text evidence="2">The sequence shown here is derived from an EMBL/GenBank/DDBJ whole genome shotgun (WGS) entry which is preliminary data.</text>
</comment>
<dbReference type="AlphaFoldDB" id="A0AAE3YL95"/>
<keyword evidence="3" id="KW-1185">Reference proteome</keyword>
<dbReference type="PANTHER" id="PTHR43102">
    <property type="entry name" value="SLR1143 PROTEIN"/>
    <property type="match status" value="1"/>
</dbReference>
<proteinExistence type="predicted"/>
<dbReference type="PANTHER" id="PTHR43102:SF2">
    <property type="entry name" value="GAF DOMAIN-CONTAINING PROTEIN"/>
    <property type="match status" value="1"/>
</dbReference>
<dbReference type="RefSeq" id="WP_310363984.1">
    <property type="nucleotide sequence ID" value="NZ_JAVDYB010000001.1"/>
</dbReference>
<dbReference type="Pfam" id="PF01590">
    <property type="entry name" value="GAF"/>
    <property type="match status" value="1"/>
</dbReference>
<evidence type="ECO:0000313" key="2">
    <source>
        <dbReference type="EMBL" id="MDR7274366.1"/>
    </source>
</evidence>
<evidence type="ECO:0000313" key="3">
    <source>
        <dbReference type="Proteomes" id="UP001183643"/>
    </source>
</evidence>
<dbReference type="EMBL" id="JAVDYB010000001">
    <property type="protein sequence ID" value="MDR7274366.1"/>
    <property type="molecule type" value="Genomic_DNA"/>
</dbReference>
<dbReference type="Proteomes" id="UP001183643">
    <property type="component" value="Unassembled WGS sequence"/>
</dbReference>
<organism evidence="2 3">
    <name type="scientific">Catenuloplanes atrovinosus</name>
    <dbReference type="NCBI Taxonomy" id="137266"/>
    <lineage>
        <taxon>Bacteria</taxon>
        <taxon>Bacillati</taxon>
        <taxon>Actinomycetota</taxon>
        <taxon>Actinomycetes</taxon>
        <taxon>Micromonosporales</taxon>
        <taxon>Micromonosporaceae</taxon>
        <taxon>Catenuloplanes</taxon>
    </lineage>
</organism>
<dbReference type="SUPFAM" id="SSF55781">
    <property type="entry name" value="GAF domain-like"/>
    <property type="match status" value="1"/>
</dbReference>
<accession>A0AAE3YL95</accession>
<dbReference type="Gene3D" id="3.30.450.40">
    <property type="match status" value="1"/>
</dbReference>
<dbReference type="SMART" id="SM00065">
    <property type="entry name" value="GAF"/>
    <property type="match status" value="1"/>
</dbReference>
<name>A0AAE3YL95_9ACTN</name>
<protein>
    <submittedName>
        <fullName evidence="2">GAF domain-containing protein</fullName>
    </submittedName>
</protein>
<evidence type="ECO:0000259" key="1">
    <source>
        <dbReference type="SMART" id="SM00065"/>
    </source>
</evidence>
<feature type="domain" description="GAF" evidence="1">
    <location>
        <begin position="31"/>
        <end position="173"/>
    </location>
</feature>
<dbReference type="InterPro" id="IPR003018">
    <property type="entry name" value="GAF"/>
</dbReference>
<sequence length="177" mass="19580">MVDTYEYLDSTPAEEARRLAAVRRYQLVDRPAEPAYERIAYIAATILDTPIASVTMVEEDRVWLAACYGLTVRQIGAEPGLCASAIGHDGVYVVRDAATDPRTVAHPLVTGELKLRFYAAAPIRTRDGFRLGTVNVIDKRPRDPEHKQLRSLEYLAEIVADELELRLMAIRGAVAGA</sequence>
<dbReference type="InterPro" id="IPR029016">
    <property type="entry name" value="GAF-like_dom_sf"/>
</dbReference>
<gene>
    <name evidence="2" type="ORF">J2S41_001144</name>
</gene>